<accession>A0A6G3T1H3</accession>
<dbReference type="EMBL" id="JAAGMK010000946">
    <property type="protein sequence ID" value="NEB89019.1"/>
    <property type="molecule type" value="Genomic_DNA"/>
</dbReference>
<reference evidence="3" key="1">
    <citation type="submission" date="2020-01" db="EMBL/GenBank/DDBJ databases">
        <title>Insect and environment-associated Actinomycetes.</title>
        <authorList>
            <person name="Currrie C."/>
            <person name="Chevrette M."/>
            <person name="Carlson C."/>
            <person name="Stubbendieck R."/>
            <person name="Wendt-Pienkowski E."/>
        </authorList>
    </citation>
    <scope>NUCLEOTIDE SEQUENCE</scope>
    <source>
        <strain evidence="3">SID505</strain>
    </source>
</reference>
<feature type="compositionally biased region" description="Pro residues" evidence="1">
    <location>
        <begin position="226"/>
        <end position="235"/>
    </location>
</feature>
<evidence type="ECO:0000256" key="1">
    <source>
        <dbReference type="SAM" id="MobiDB-lite"/>
    </source>
</evidence>
<gene>
    <name evidence="3" type="ORF">G3I43_33375</name>
</gene>
<evidence type="ECO:0000313" key="3">
    <source>
        <dbReference type="EMBL" id="NEB89019.1"/>
    </source>
</evidence>
<dbReference type="InterPro" id="IPR005523">
    <property type="entry name" value="DUF317_SPDY"/>
</dbReference>
<protein>
    <submittedName>
        <fullName evidence="3">DUF317 domain-containing protein</fullName>
    </submittedName>
</protein>
<dbReference type="AlphaFoldDB" id="A0A6G3T1H3"/>
<sequence length="242" mass="26492">MNSQNLAPNDATAQAIAAVAESGEHEALLNVFLDDHAEWQRWRTWSDETTHAVHESLALRAELVHEPGAANVRWRFAVYESPVGARLWHATAYSSTPTEVVGALLLSLATRAAEYPRMDALNSDEALVEATLPLADSGWTPAAEAPGWVRWRSANDDFFLRHDTLADRSTDSPAAWVLSGRDQNRSRWGINFSASAPPLALTAVTEALADCEARLRQHPATRSPTHCPPQPPAPPARGRRGR</sequence>
<proteinExistence type="predicted"/>
<feature type="domain" description="DUF317" evidence="2">
    <location>
        <begin position="164"/>
        <end position="210"/>
    </location>
</feature>
<feature type="domain" description="DUF317" evidence="2">
    <location>
        <begin position="59"/>
        <end position="112"/>
    </location>
</feature>
<evidence type="ECO:0000259" key="2">
    <source>
        <dbReference type="Pfam" id="PF03771"/>
    </source>
</evidence>
<organism evidence="3">
    <name type="scientific">Streptomyces anulatus</name>
    <name type="common">Streptomyces chrysomallus</name>
    <dbReference type="NCBI Taxonomy" id="1892"/>
    <lineage>
        <taxon>Bacteria</taxon>
        <taxon>Bacillati</taxon>
        <taxon>Actinomycetota</taxon>
        <taxon>Actinomycetes</taxon>
        <taxon>Kitasatosporales</taxon>
        <taxon>Streptomycetaceae</taxon>
        <taxon>Streptomyces</taxon>
    </lineage>
</organism>
<name>A0A6G3T1H3_STRAQ</name>
<comment type="caution">
    <text evidence="3">The sequence shown here is derived from an EMBL/GenBank/DDBJ whole genome shotgun (WGS) entry which is preliminary data.</text>
</comment>
<feature type="region of interest" description="Disordered" evidence="1">
    <location>
        <begin position="214"/>
        <end position="242"/>
    </location>
</feature>
<dbReference type="RefSeq" id="WP_164260591.1">
    <property type="nucleotide sequence ID" value="NZ_JAAGMK010000946.1"/>
</dbReference>
<dbReference type="Pfam" id="PF03771">
    <property type="entry name" value="SPDY"/>
    <property type="match status" value="2"/>
</dbReference>